<feature type="transmembrane region" description="Helical" evidence="2">
    <location>
        <begin position="335"/>
        <end position="354"/>
    </location>
</feature>
<dbReference type="CDD" id="cd01610">
    <property type="entry name" value="PAP2_like"/>
    <property type="match status" value="1"/>
</dbReference>
<dbReference type="AlphaFoldDB" id="A0A2K1STP2"/>
<proteinExistence type="predicted"/>
<protein>
    <submittedName>
        <fullName evidence="4">Phosphoesterase</fullName>
    </submittedName>
</protein>
<evidence type="ECO:0000259" key="3">
    <source>
        <dbReference type="Pfam" id="PF01569"/>
    </source>
</evidence>
<evidence type="ECO:0000256" key="2">
    <source>
        <dbReference type="SAM" id="Phobius"/>
    </source>
</evidence>
<feature type="transmembrane region" description="Helical" evidence="2">
    <location>
        <begin position="204"/>
        <end position="223"/>
    </location>
</feature>
<keyword evidence="2" id="KW-0472">Membrane</keyword>
<name>A0A2K1STP2_GARVA</name>
<dbReference type="InterPro" id="IPR000326">
    <property type="entry name" value="PAP2/HPO"/>
</dbReference>
<evidence type="ECO:0000313" key="4">
    <source>
        <dbReference type="EMBL" id="PNS42913.1"/>
    </source>
</evidence>
<keyword evidence="2" id="KW-1133">Transmembrane helix</keyword>
<reference evidence="4 5" key="1">
    <citation type="submission" date="2016-10" db="EMBL/GenBank/DDBJ databases">
        <authorList>
            <person name="Varghese N."/>
        </authorList>
    </citation>
    <scope>NUCLEOTIDE SEQUENCE [LARGE SCALE GENOMIC DNA]</scope>
    <source>
        <strain evidence="4 5">KA00225</strain>
    </source>
</reference>
<keyword evidence="2" id="KW-0812">Transmembrane</keyword>
<feature type="region of interest" description="Disordered" evidence="1">
    <location>
        <begin position="1"/>
        <end position="25"/>
    </location>
</feature>
<dbReference type="Pfam" id="PF01569">
    <property type="entry name" value="PAP2"/>
    <property type="match status" value="1"/>
</dbReference>
<dbReference type="SUPFAM" id="SSF48317">
    <property type="entry name" value="Acid phosphatase/Vanadium-dependent haloperoxidase"/>
    <property type="match status" value="1"/>
</dbReference>
<organism evidence="4 5">
    <name type="scientific">Gardnerella vaginalis</name>
    <dbReference type="NCBI Taxonomy" id="2702"/>
    <lineage>
        <taxon>Bacteria</taxon>
        <taxon>Bacillati</taxon>
        <taxon>Actinomycetota</taxon>
        <taxon>Actinomycetes</taxon>
        <taxon>Bifidobacteriales</taxon>
        <taxon>Bifidobacteriaceae</taxon>
        <taxon>Gardnerella</taxon>
    </lineage>
</organism>
<feature type="transmembrane region" description="Helical" evidence="2">
    <location>
        <begin position="257"/>
        <end position="274"/>
    </location>
</feature>
<evidence type="ECO:0000313" key="5">
    <source>
        <dbReference type="Proteomes" id="UP000236146"/>
    </source>
</evidence>
<dbReference type="Gene3D" id="1.20.144.10">
    <property type="entry name" value="Phosphatidic acid phosphatase type 2/haloperoxidase"/>
    <property type="match status" value="1"/>
</dbReference>
<dbReference type="InterPro" id="IPR036938">
    <property type="entry name" value="PAP2/HPO_sf"/>
</dbReference>
<gene>
    <name evidence="4" type="ORF">BFS05_05755</name>
</gene>
<feature type="transmembrane region" description="Helical" evidence="2">
    <location>
        <begin position="230"/>
        <end position="251"/>
    </location>
</feature>
<comment type="caution">
    <text evidence="4">The sequence shown here is derived from an EMBL/GenBank/DDBJ whole genome shotgun (WGS) entry which is preliminary data.</text>
</comment>
<feature type="domain" description="Phosphatidic acid phosphatase type 2/haloperoxidase" evidence="3">
    <location>
        <begin position="201"/>
        <end position="274"/>
    </location>
</feature>
<feature type="transmembrane region" description="Helical" evidence="2">
    <location>
        <begin position="141"/>
        <end position="160"/>
    </location>
</feature>
<feature type="transmembrane region" description="Helical" evidence="2">
    <location>
        <begin position="294"/>
        <end position="315"/>
    </location>
</feature>
<dbReference type="Proteomes" id="UP000236146">
    <property type="component" value="Unassembled WGS sequence"/>
</dbReference>
<feature type="transmembrane region" description="Helical" evidence="2">
    <location>
        <begin position="85"/>
        <end position="105"/>
    </location>
</feature>
<feature type="transmembrane region" description="Helical" evidence="2">
    <location>
        <begin position="165"/>
        <end position="184"/>
    </location>
</feature>
<dbReference type="OrthoDB" id="3240395at2"/>
<sequence length="407" mass="43051">MAGKSAKSSVKSSAKLSSKPSSESSIASLINANANKGSNESKAINGSKPINGSTFINGSKASGASDDSLSPLDPLLSNPRISTRIWCVVCGLIMVAAAFGLWWLAVRTQLGQSYEEMVIEGFGENALPSWLSLVLAPLRKSVVIVSISVLIGCIALVIAIVRKRWWLIGQCVVIVLLSLSSEPLKKILPRELLVNIETLAKNSAPSGHTLLVACACALLVCCVTRTFRAWTALIAAVFTCLVAYSLMAGKWHRPTDVIMSLLLVGAASLFALAASRKSGMDIPGSRRSSVSVQIIGTSMITFGLLFCIYATYLVWQILPGVGLFARWAEGVSYLSVYWAVAGVSLLVFGVVMVLRQASAAPLSRLGLVGAPPTPPSSLAKSQYEEKSQDDKLSALLSSANISDTSSK</sequence>
<accession>A0A2K1STP2</accession>
<evidence type="ECO:0000256" key="1">
    <source>
        <dbReference type="SAM" id="MobiDB-lite"/>
    </source>
</evidence>
<dbReference type="EMBL" id="MNLH01000007">
    <property type="protein sequence ID" value="PNS42913.1"/>
    <property type="molecule type" value="Genomic_DNA"/>
</dbReference>